<reference evidence="3" key="1">
    <citation type="submission" date="2022-07" db="EMBL/GenBank/DDBJ databases">
        <title>Complete genome of Mycoplasma equigenitalium type strain T37.</title>
        <authorList>
            <person name="Spergser J."/>
        </authorList>
    </citation>
    <scope>NUCLEOTIDE SEQUENCE</scope>
    <source>
        <strain evidence="3">T37</strain>
    </source>
</reference>
<sequence length="828" mass="93950">MKKKLFKSFLISILPISTCAIVVSCKDNENQKPDVKPEVMTDSDFESLVNTSASFDVLLNLNFSGSLAQKGKNQILPTEIQEKKDELIVKLNQEYEGKIEAQIVSVILETPQGGVEPSNISGQLTLSVLFKNKATNKNIIKAYKVDGFAKNNGQRHDGKIPTTPTSGLEVNIKEYLLADQAKRFELDNKKYMEILKKQFAGETSLSKIRPDLKATESEQNMFNNVAKAVGFDNYYEAALKGFTLPVYENGKVQGLRLQDAPEIGKGPSWIDSYKRDPYKTNGLARTLPNEKYRDLAEQTFQIRITNKNDFKKEIGIANENIAIITSWNEAQLQEYKESLVKDLTTQHNFKIEDLNLAIEQANSQVKDALIKQKTDEEKVFEAKKASILKMTKDDFIQIENDNIKHYQEKIKENNNFLSTSGTMWIMDYQIDSNGAVKWYFGTNAHVAKFLTDQTTSFSLLRINENVGIGTTLKLSELDENFTRFTFNNNKGLITKVFDGTDFMNTTPSQYLAGDQKTKFKDVEEFVDFAVIEIDFSKTTTSQVDIHSAGKSLKSQYQASSMVDLVKFITNNYETKTDKHIKFKKESYLKNYDQIDRPLAIATDADKQKIQQVDNLFILGYPSSEGDYFLEKYIDDDQIKAAKQNFSLWINSDYRYYKKLTTQEGAPASFSKEELARGNFLSYEIGYRSFINKPGVTDGFLAAHRFGNDLYEQDGKFYLNFALEYLPRFYAPYGGASGSSVRTQNNEVVGVVHVSNNSAKTGLVAALRSEGYDYNGLFGDYNLPQYDLIYGGGKEQKNSYRQEMKKRYGGIKTALFPNGFDEIPEGFEF</sequence>
<dbReference type="NCBIfam" id="NF045842">
    <property type="entry name" value="MIP_near_MIB"/>
    <property type="match status" value="1"/>
</dbReference>
<organism evidence="3 4">
    <name type="scientific">Mycoplasmopsis equigenitalium</name>
    <dbReference type="NCBI Taxonomy" id="114883"/>
    <lineage>
        <taxon>Bacteria</taxon>
        <taxon>Bacillati</taxon>
        <taxon>Mycoplasmatota</taxon>
        <taxon>Mycoplasmoidales</taxon>
        <taxon>Metamycoplasmataceae</taxon>
        <taxon>Mycoplasmopsis</taxon>
    </lineage>
</organism>
<dbReference type="Proteomes" id="UP001059576">
    <property type="component" value="Chromosome"/>
</dbReference>
<evidence type="ECO:0000313" key="4">
    <source>
        <dbReference type="Proteomes" id="UP001059576"/>
    </source>
</evidence>
<name>A0ABY5J4Y8_9BACT</name>
<keyword evidence="1" id="KW-0732">Signal</keyword>
<evidence type="ECO:0000313" key="3">
    <source>
        <dbReference type="EMBL" id="UUD37030.1"/>
    </source>
</evidence>
<accession>A0ABY5J4Y8</accession>
<keyword evidence="4" id="KW-1185">Reference proteome</keyword>
<gene>
    <name evidence="3" type="ORF">NPA09_00430</name>
</gene>
<feature type="domain" description="DUF31" evidence="2">
    <location>
        <begin position="289"/>
        <end position="752"/>
    </location>
</feature>
<feature type="chain" id="PRO_5045465065" evidence="1">
    <location>
        <begin position="21"/>
        <end position="828"/>
    </location>
</feature>
<evidence type="ECO:0000259" key="2">
    <source>
        <dbReference type="Pfam" id="PF01732"/>
    </source>
</evidence>
<proteinExistence type="predicted"/>
<dbReference type="RefSeq" id="WP_165036243.1">
    <property type="nucleotide sequence ID" value="NZ_CP101808.1"/>
</dbReference>
<dbReference type="EMBL" id="CP101808">
    <property type="protein sequence ID" value="UUD37030.1"/>
    <property type="molecule type" value="Genomic_DNA"/>
</dbReference>
<dbReference type="Pfam" id="PF01732">
    <property type="entry name" value="Mycop_pep_DUF31"/>
    <property type="match status" value="1"/>
</dbReference>
<dbReference type="PROSITE" id="PS51257">
    <property type="entry name" value="PROKAR_LIPOPROTEIN"/>
    <property type="match status" value="1"/>
</dbReference>
<dbReference type="NCBIfam" id="NF045841">
    <property type="entry name" value="Ig_SerProt_MIP"/>
    <property type="match status" value="1"/>
</dbReference>
<protein>
    <submittedName>
        <fullName evidence="3">DUF31 family protein</fullName>
    </submittedName>
</protein>
<evidence type="ECO:0000256" key="1">
    <source>
        <dbReference type="SAM" id="SignalP"/>
    </source>
</evidence>
<dbReference type="Gene3D" id="3.10.450.270">
    <property type="match status" value="1"/>
</dbReference>
<dbReference type="InterPro" id="IPR022382">
    <property type="entry name" value="Mycoplasma_peptidase_DUF31"/>
</dbReference>
<feature type="signal peptide" evidence="1">
    <location>
        <begin position="1"/>
        <end position="20"/>
    </location>
</feature>